<comment type="caution">
    <text evidence="1">The sequence shown here is derived from an EMBL/GenBank/DDBJ whole genome shotgun (WGS) entry which is preliminary data.</text>
</comment>
<proteinExistence type="predicted"/>
<name>A0ACA9YDG6_9ASCO</name>
<accession>A0ACA9YDG6</accession>
<gene>
    <name evidence="1" type="ORF">CLIB1444_11S03796</name>
</gene>
<dbReference type="EMBL" id="CALSDN010000011">
    <property type="protein sequence ID" value="CAH6722904.1"/>
    <property type="molecule type" value="Genomic_DNA"/>
</dbReference>
<dbReference type="Proteomes" id="UP001152531">
    <property type="component" value="Unassembled WGS sequence"/>
</dbReference>
<organism evidence="1 2">
    <name type="scientific">[Candida] jaroonii</name>
    <dbReference type="NCBI Taxonomy" id="467808"/>
    <lineage>
        <taxon>Eukaryota</taxon>
        <taxon>Fungi</taxon>
        <taxon>Dikarya</taxon>
        <taxon>Ascomycota</taxon>
        <taxon>Saccharomycotina</taxon>
        <taxon>Pichiomycetes</taxon>
        <taxon>Debaryomycetaceae</taxon>
        <taxon>Yamadazyma</taxon>
    </lineage>
</organism>
<evidence type="ECO:0000313" key="1">
    <source>
        <dbReference type="EMBL" id="CAH6722904.1"/>
    </source>
</evidence>
<sequence length="188" mass="21348">MKDTDYNFTHFTNPNQGLYTETWREESPIPYDDIDTTALFEATANLFPQFLLEDEEDGAIPINSANFSAKYYKNKRLLKDKVWSDTAIFERFLNQDQVADNTILKPIAAKPPPQNFNTSYDTTQGDDLTIAQFLSNGYGPETLDILGNDLNDSLADVSSEYFSSRRQGSYGSHTPRVGRRQPSFHTPI</sequence>
<reference evidence="1" key="1">
    <citation type="submission" date="2022-06" db="EMBL/GenBank/DDBJ databases">
        <authorList>
            <person name="Legras J.-L."/>
            <person name="Devillers H."/>
            <person name="Grondin C."/>
        </authorList>
    </citation>
    <scope>NUCLEOTIDE SEQUENCE</scope>
    <source>
        <strain evidence="1">CLIB 1444</strain>
    </source>
</reference>
<evidence type="ECO:0000313" key="2">
    <source>
        <dbReference type="Proteomes" id="UP001152531"/>
    </source>
</evidence>
<protein>
    <submittedName>
        <fullName evidence="1">Uncharacterized protein</fullName>
    </submittedName>
</protein>
<keyword evidence="2" id="KW-1185">Reference proteome</keyword>